<dbReference type="Pfam" id="PF17919">
    <property type="entry name" value="RT_RNaseH_2"/>
    <property type="match status" value="1"/>
</dbReference>
<feature type="region of interest" description="Disordered" evidence="1">
    <location>
        <begin position="1"/>
        <end position="69"/>
    </location>
</feature>
<dbReference type="InterPro" id="IPR036397">
    <property type="entry name" value="RNaseH_sf"/>
</dbReference>
<dbReference type="InterPro" id="IPR012337">
    <property type="entry name" value="RNaseH-like_sf"/>
</dbReference>
<organism evidence="3 4">
    <name type="scientific">Oldenlandia corymbosa var. corymbosa</name>
    <dbReference type="NCBI Taxonomy" id="529605"/>
    <lineage>
        <taxon>Eukaryota</taxon>
        <taxon>Viridiplantae</taxon>
        <taxon>Streptophyta</taxon>
        <taxon>Embryophyta</taxon>
        <taxon>Tracheophyta</taxon>
        <taxon>Spermatophyta</taxon>
        <taxon>Magnoliopsida</taxon>
        <taxon>eudicotyledons</taxon>
        <taxon>Gunneridae</taxon>
        <taxon>Pentapetalae</taxon>
        <taxon>asterids</taxon>
        <taxon>lamiids</taxon>
        <taxon>Gentianales</taxon>
        <taxon>Rubiaceae</taxon>
        <taxon>Rubioideae</taxon>
        <taxon>Spermacoceae</taxon>
        <taxon>Hedyotis-Oldenlandia complex</taxon>
        <taxon>Oldenlandia</taxon>
    </lineage>
</organism>
<dbReference type="CDD" id="cd09274">
    <property type="entry name" value="RNase_HI_RT_Ty3"/>
    <property type="match status" value="1"/>
</dbReference>
<evidence type="ECO:0000256" key="1">
    <source>
        <dbReference type="SAM" id="MobiDB-lite"/>
    </source>
</evidence>
<evidence type="ECO:0000259" key="2">
    <source>
        <dbReference type="Pfam" id="PF17919"/>
    </source>
</evidence>
<dbReference type="Proteomes" id="UP001161247">
    <property type="component" value="Chromosome 8"/>
</dbReference>
<dbReference type="SUPFAM" id="SSF53098">
    <property type="entry name" value="Ribonuclease H-like"/>
    <property type="match status" value="1"/>
</dbReference>
<evidence type="ECO:0000313" key="4">
    <source>
        <dbReference type="Proteomes" id="UP001161247"/>
    </source>
</evidence>
<name>A0AAV1E6P8_OLDCO</name>
<reference evidence="3" key="1">
    <citation type="submission" date="2023-03" db="EMBL/GenBank/DDBJ databases">
        <authorList>
            <person name="Julca I."/>
        </authorList>
    </citation>
    <scope>NUCLEOTIDE SEQUENCE</scope>
</reference>
<proteinExistence type="predicted"/>
<dbReference type="GO" id="GO:0003676">
    <property type="term" value="F:nucleic acid binding"/>
    <property type="evidence" value="ECO:0007669"/>
    <property type="project" value="InterPro"/>
</dbReference>
<dbReference type="EMBL" id="OX459125">
    <property type="protein sequence ID" value="CAI9115397.1"/>
    <property type="molecule type" value="Genomic_DNA"/>
</dbReference>
<dbReference type="Gene3D" id="3.10.10.10">
    <property type="entry name" value="HIV Type 1 Reverse Transcriptase, subunit A, domain 1"/>
    <property type="match status" value="1"/>
</dbReference>
<dbReference type="AlphaFoldDB" id="A0AAV1E6P8"/>
<dbReference type="PANTHER" id="PTHR35046">
    <property type="entry name" value="ZINC KNUCKLE (CCHC-TYPE) FAMILY PROTEIN"/>
    <property type="match status" value="1"/>
</dbReference>
<dbReference type="Gene3D" id="3.30.420.10">
    <property type="entry name" value="Ribonuclease H-like superfamily/Ribonuclease H"/>
    <property type="match status" value="1"/>
</dbReference>
<gene>
    <name evidence="3" type="ORF">OLC1_LOCUS21934</name>
</gene>
<dbReference type="SUPFAM" id="SSF56672">
    <property type="entry name" value="DNA/RNA polymerases"/>
    <property type="match status" value="1"/>
</dbReference>
<accession>A0AAV1E6P8</accession>
<sequence length="901" mass="103283">MEGGFPRWEHASNSQNCDEEETFVFPQDDYMEEEDSDYVAPSESEECREFSSDSDVEESDDEFLQNEERDLNPLPRHHVHSKIGKWDSSYVWTRMSFLLRENRVVMSSPKTWAVQCRTLDEPSEDGDLPCKLKMRVSLKEHDLHEIVRWYDAHNCMTPVNDNDNRIVDIVGDRPCSLVYTLACARQSTMSGRTSSAVYIFYRDQLTSLRVTNRTTRVACRAYLRRIGRLTMPRLLQEYEDIFPEELPNELPPIRGIEHQIDLIPGAVIPNRPAYRANPEETKELQKQVEELLAKGQIRESLSPCLLDDMLEDLYAQEKAFNDLKRDLSSAPVLALPDFNKTFELECDASGIGIGAILMQDKRAIAFFSEKLNGACLNYPTYDKELYAVVHHESLKHLKSQNRLSKRHAKWVAFIETFPYIIRYKKGKENVVADALSRRYTLLTSLDAKLMGFEFIKDLYCNDIDFANIFTACEQSAFEKFYRHEGYLFRENRLYDARHVADLFLKEIVRLHGVPRTIVSDRDVKFLSYFWKSLWGKLGTKLLFSTTSHPQTDGQTEFSPFEIVYGFNPLTPLDLSPLPLKDQVSLDGVKKAETIKRLHEKVRLNIERRTQQYVKSANRGRKQVVFEPGDWEIEVTSSRRWTFSSEYGVSATFNVSDLSPFDFDEDAKRPDDGDHLANTNEEGHVAANDGEDEQVEDVNANGGSKDAALKNNPYIRDPLSNIVGPMTRARRKRMNESLNSLITTTWAKEEIKLEDYKPKTINLLQVTPNGHGPFGEKNFGPQSTKGPPATFPHVGIELDDSRTNPLKEGGDDENHVAFHEGSPSKGNELVLHSRFGMPSLLCRPIKEERMDLDYLCDRELVQESYDQGDENVINFGVQTKGDEDLMEISAEEYQESLTLCAP</sequence>
<protein>
    <submittedName>
        <fullName evidence="3">OLC1v1016296C1</fullName>
    </submittedName>
</protein>
<evidence type="ECO:0000313" key="3">
    <source>
        <dbReference type="EMBL" id="CAI9115397.1"/>
    </source>
</evidence>
<feature type="compositionally biased region" description="Acidic residues" evidence="1">
    <location>
        <begin position="52"/>
        <end position="65"/>
    </location>
</feature>
<dbReference type="InterPro" id="IPR041577">
    <property type="entry name" value="RT_RNaseH_2"/>
</dbReference>
<dbReference type="InterPro" id="IPR043502">
    <property type="entry name" value="DNA/RNA_pol_sf"/>
</dbReference>
<keyword evidence="4" id="KW-1185">Reference proteome</keyword>
<dbReference type="PANTHER" id="PTHR35046:SF9">
    <property type="entry name" value="RNA-DIRECTED DNA POLYMERASE"/>
    <property type="match status" value="1"/>
</dbReference>
<feature type="domain" description="Reverse transcriptase/retrotransposon-derived protein RNase H-like" evidence="2">
    <location>
        <begin position="316"/>
        <end position="390"/>
    </location>
</feature>